<dbReference type="EMBL" id="JAAGWY010000003">
    <property type="protein sequence ID" value="NEN07158.1"/>
    <property type="molecule type" value="Genomic_DNA"/>
</dbReference>
<accession>A0A6L9Y1L4</accession>
<comment type="caution">
    <text evidence="2">The sequence shown here is derived from an EMBL/GenBank/DDBJ whole genome shotgun (WGS) entry which is preliminary data.</text>
</comment>
<dbReference type="Proteomes" id="UP000474967">
    <property type="component" value="Unassembled WGS sequence"/>
</dbReference>
<dbReference type="Pfam" id="PF13474">
    <property type="entry name" value="SnoaL_3"/>
    <property type="match status" value="1"/>
</dbReference>
<evidence type="ECO:0000259" key="1">
    <source>
        <dbReference type="Pfam" id="PF13474"/>
    </source>
</evidence>
<dbReference type="RefSeq" id="WP_163290605.1">
    <property type="nucleotide sequence ID" value="NZ_JAAGWY010000003.1"/>
</dbReference>
<sequence>MTTTTTTADTDIRAVLAERERAMRARDAESLGALFTDDLVSFSLAPPLSSQGRDVEGLRAWLATFDGPIGFDITDAVVEAADDIAFVHSINRLSATPKGSDSPFTLWFRSTLGLRRVGDRWLIAHDHGSTPFYMDPSTGFRAAIDLTP</sequence>
<protein>
    <submittedName>
        <fullName evidence="2">DUF4440 domain-containing protein</fullName>
    </submittedName>
</protein>
<reference evidence="2 3" key="1">
    <citation type="journal article" date="2014" name="J. Microbiol.">
        <title>Diaminobutyricibacter tongyongensis gen. nov., sp. nov. and Homoserinibacter gongjuensis gen. nov., sp. nov. belong to the family Microbacteriaceae.</title>
        <authorList>
            <person name="Kim S.J."/>
            <person name="Ahn J.H."/>
            <person name="Weon H.Y."/>
            <person name="Hamada M."/>
            <person name="Suzuki K."/>
            <person name="Kwon S.W."/>
        </authorList>
    </citation>
    <scope>NUCLEOTIDE SEQUENCE [LARGE SCALE GENOMIC DNA]</scope>
    <source>
        <strain evidence="2 3">NBRC 108724</strain>
    </source>
</reference>
<proteinExistence type="predicted"/>
<feature type="domain" description="SnoaL-like" evidence="1">
    <location>
        <begin position="12"/>
        <end position="132"/>
    </location>
</feature>
<name>A0A6L9Y1L4_9MICO</name>
<dbReference type="InterPro" id="IPR032710">
    <property type="entry name" value="NTF2-like_dom_sf"/>
</dbReference>
<gene>
    <name evidence="2" type="ORF">G3T36_14940</name>
</gene>
<dbReference type="SUPFAM" id="SSF54427">
    <property type="entry name" value="NTF2-like"/>
    <property type="match status" value="1"/>
</dbReference>
<keyword evidence="3" id="KW-1185">Reference proteome</keyword>
<evidence type="ECO:0000313" key="3">
    <source>
        <dbReference type="Proteomes" id="UP000474967"/>
    </source>
</evidence>
<dbReference type="InterPro" id="IPR037401">
    <property type="entry name" value="SnoaL-like"/>
</dbReference>
<dbReference type="AlphaFoldDB" id="A0A6L9Y1L4"/>
<organism evidence="2 3">
    <name type="scientific">Leifsonia tongyongensis</name>
    <dbReference type="NCBI Taxonomy" id="1268043"/>
    <lineage>
        <taxon>Bacteria</taxon>
        <taxon>Bacillati</taxon>
        <taxon>Actinomycetota</taxon>
        <taxon>Actinomycetes</taxon>
        <taxon>Micrococcales</taxon>
        <taxon>Microbacteriaceae</taxon>
        <taxon>Leifsonia</taxon>
    </lineage>
</organism>
<dbReference type="Gene3D" id="3.10.450.50">
    <property type="match status" value="1"/>
</dbReference>
<evidence type="ECO:0000313" key="2">
    <source>
        <dbReference type="EMBL" id="NEN07158.1"/>
    </source>
</evidence>